<reference evidence="2 3" key="1">
    <citation type="journal article" date="2014" name="PLoS Genet.">
        <title>Phylogenetically driven sequencing of extremely halophilic archaea reveals strategies for static and dynamic osmo-response.</title>
        <authorList>
            <person name="Becker E.A."/>
            <person name="Seitzer P.M."/>
            <person name="Tritt A."/>
            <person name="Larsen D."/>
            <person name="Krusor M."/>
            <person name="Yao A.I."/>
            <person name="Wu D."/>
            <person name="Madern D."/>
            <person name="Eisen J.A."/>
            <person name="Darling A.E."/>
            <person name="Facciotti M.T."/>
        </authorList>
    </citation>
    <scope>NUCLEOTIDE SEQUENCE [LARGE SCALE GENOMIC DNA]</scope>
    <source>
        <strain evidence="2 3">DSM 10524</strain>
    </source>
</reference>
<dbReference type="OrthoDB" id="183457at2157"/>
<dbReference type="STRING" id="1227497.C491_16967"/>
<proteinExistence type="predicted"/>
<feature type="compositionally biased region" description="Basic and acidic residues" evidence="1">
    <location>
        <begin position="545"/>
        <end position="568"/>
    </location>
</feature>
<organism evidence="2 3">
    <name type="scientific">Natronococcus amylolyticus DSM 10524</name>
    <dbReference type="NCBI Taxonomy" id="1227497"/>
    <lineage>
        <taxon>Archaea</taxon>
        <taxon>Methanobacteriati</taxon>
        <taxon>Methanobacteriota</taxon>
        <taxon>Stenosarchaea group</taxon>
        <taxon>Halobacteria</taxon>
        <taxon>Halobacteriales</taxon>
        <taxon>Natrialbaceae</taxon>
        <taxon>Natronococcus</taxon>
    </lineage>
</organism>
<evidence type="ECO:0008006" key="4">
    <source>
        <dbReference type="Google" id="ProtNLM"/>
    </source>
</evidence>
<dbReference type="AlphaFoldDB" id="L9X127"/>
<accession>L9X127</accession>
<protein>
    <recommendedName>
        <fullName evidence="4">Pectate lyase superfamily protein domain-containing protein</fullName>
    </recommendedName>
</protein>
<name>L9X127_9EURY</name>
<gene>
    <name evidence="2" type="ORF">C491_16967</name>
</gene>
<evidence type="ECO:0000313" key="3">
    <source>
        <dbReference type="Proteomes" id="UP000011688"/>
    </source>
</evidence>
<dbReference type="EMBL" id="AOIB01000031">
    <property type="protein sequence ID" value="ELY55425.1"/>
    <property type="molecule type" value="Genomic_DNA"/>
</dbReference>
<comment type="caution">
    <text evidence="2">The sequence shown here is derived from an EMBL/GenBank/DDBJ whole genome shotgun (WGS) entry which is preliminary data.</text>
</comment>
<feature type="region of interest" description="Disordered" evidence="1">
    <location>
        <begin position="544"/>
        <end position="568"/>
    </location>
</feature>
<evidence type="ECO:0000256" key="1">
    <source>
        <dbReference type="SAM" id="MobiDB-lite"/>
    </source>
</evidence>
<dbReference type="RefSeq" id="WP_005558312.1">
    <property type="nucleotide sequence ID" value="NZ_AOIB01000031.1"/>
</dbReference>
<dbReference type="eggNOG" id="arCOG10133">
    <property type="taxonomic scope" value="Archaea"/>
</dbReference>
<sequence>MNSPPDVTADAPFGRNDEAAFDRLEDALELGEDHHLPDERGARRIDNPNGVRIEPREDLQGLVCRLSETLEEQLRARLVHEGTVLERQTIGTLAAGDAFAFRTPLSAGQQYDVLIDAGADREYTRGRAEVEYPVEGERLAAVAGVYSRDGATSDAYRYNVAAIAPLETPYDPVADADFDRPAATETVDVVESDAIDHDGDLAAEIRAYVGTGTEPVEFVLPAGSYDWSSGLALSQPIEYVEIRGDPRASLEVRSHEPDAAFEFGEWDASAPPQKVVVRNVDVDIADAESRDCGLILANVGRAVIDNVELVGTRWRHGPDGGDRYTLLVNTWDADAESLVRNVSLPDGAVADTEEGAVGHEIGFSADPPHEGRNVWQRCFVAGYVDNGFYTANSPGENVLEECVAANCGNGNVRPGINDAVRDCRIVLDRGSDQRYPGAGLWLNGGRPVAERITIAAPDAGNDVVRVNSGADGGVITDLDVTTGADAPSPTLRCTATSETDPVGVRIENFVLKDASSVTTTDDGDPVPSVRIARPDVELADGVIEATHRDPIGGDRDPDLENVDVREGQ</sequence>
<keyword evidence="3" id="KW-1185">Reference proteome</keyword>
<evidence type="ECO:0000313" key="2">
    <source>
        <dbReference type="EMBL" id="ELY55425.1"/>
    </source>
</evidence>
<dbReference type="Proteomes" id="UP000011688">
    <property type="component" value="Unassembled WGS sequence"/>
</dbReference>